<feature type="compositionally biased region" description="Pro residues" evidence="1">
    <location>
        <begin position="75"/>
        <end position="87"/>
    </location>
</feature>
<name>A0A3N4HNP6_ASCIM</name>
<evidence type="ECO:0000256" key="1">
    <source>
        <dbReference type="SAM" id="MobiDB-lite"/>
    </source>
</evidence>
<dbReference type="Proteomes" id="UP000275078">
    <property type="component" value="Unassembled WGS sequence"/>
</dbReference>
<proteinExistence type="predicted"/>
<keyword evidence="3" id="KW-1185">Reference proteome</keyword>
<evidence type="ECO:0000313" key="3">
    <source>
        <dbReference type="Proteomes" id="UP000275078"/>
    </source>
</evidence>
<evidence type="ECO:0000313" key="2">
    <source>
        <dbReference type="EMBL" id="RPA75463.1"/>
    </source>
</evidence>
<feature type="region of interest" description="Disordered" evidence="1">
    <location>
        <begin position="1"/>
        <end position="173"/>
    </location>
</feature>
<dbReference type="EMBL" id="ML119763">
    <property type="protein sequence ID" value="RPA75463.1"/>
    <property type="molecule type" value="Genomic_DNA"/>
</dbReference>
<accession>A0A3N4HNP6</accession>
<gene>
    <name evidence="2" type="ORF">BJ508DRAFT_338813</name>
</gene>
<dbReference type="AlphaFoldDB" id="A0A3N4HNP6"/>
<protein>
    <submittedName>
        <fullName evidence="2">Uncharacterized protein</fullName>
    </submittedName>
</protein>
<organism evidence="2 3">
    <name type="scientific">Ascobolus immersus RN42</name>
    <dbReference type="NCBI Taxonomy" id="1160509"/>
    <lineage>
        <taxon>Eukaryota</taxon>
        <taxon>Fungi</taxon>
        <taxon>Dikarya</taxon>
        <taxon>Ascomycota</taxon>
        <taxon>Pezizomycotina</taxon>
        <taxon>Pezizomycetes</taxon>
        <taxon>Pezizales</taxon>
        <taxon>Ascobolaceae</taxon>
        <taxon>Ascobolus</taxon>
    </lineage>
</organism>
<reference evidence="2 3" key="1">
    <citation type="journal article" date="2018" name="Nat. Ecol. Evol.">
        <title>Pezizomycetes genomes reveal the molecular basis of ectomycorrhizal truffle lifestyle.</title>
        <authorList>
            <person name="Murat C."/>
            <person name="Payen T."/>
            <person name="Noel B."/>
            <person name="Kuo A."/>
            <person name="Morin E."/>
            <person name="Chen J."/>
            <person name="Kohler A."/>
            <person name="Krizsan K."/>
            <person name="Balestrini R."/>
            <person name="Da Silva C."/>
            <person name="Montanini B."/>
            <person name="Hainaut M."/>
            <person name="Levati E."/>
            <person name="Barry K.W."/>
            <person name="Belfiori B."/>
            <person name="Cichocki N."/>
            <person name="Clum A."/>
            <person name="Dockter R.B."/>
            <person name="Fauchery L."/>
            <person name="Guy J."/>
            <person name="Iotti M."/>
            <person name="Le Tacon F."/>
            <person name="Lindquist E.A."/>
            <person name="Lipzen A."/>
            <person name="Malagnac F."/>
            <person name="Mello A."/>
            <person name="Molinier V."/>
            <person name="Miyauchi S."/>
            <person name="Poulain J."/>
            <person name="Riccioni C."/>
            <person name="Rubini A."/>
            <person name="Sitrit Y."/>
            <person name="Splivallo R."/>
            <person name="Traeger S."/>
            <person name="Wang M."/>
            <person name="Zifcakova L."/>
            <person name="Wipf D."/>
            <person name="Zambonelli A."/>
            <person name="Paolocci F."/>
            <person name="Nowrousian M."/>
            <person name="Ottonello S."/>
            <person name="Baldrian P."/>
            <person name="Spatafora J.W."/>
            <person name="Henrissat B."/>
            <person name="Nagy L.G."/>
            <person name="Aury J.M."/>
            <person name="Wincker P."/>
            <person name="Grigoriev I.V."/>
            <person name="Bonfante P."/>
            <person name="Martin F.M."/>
        </authorList>
    </citation>
    <scope>NUCLEOTIDE SEQUENCE [LARGE SCALE GENOMIC DNA]</scope>
    <source>
        <strain evidence="2 3">RN42</strain>
    </source>
</reference>
<sequence length="195" mass="21150">MFRAHRRRLGVPGRGRSQGHRGHGLTVRAPGSGRGRGRGYRWGSRYPTIPPHSPPEIQDVIGHLHPDQTVQQPESPVPDHLPPPPRPAIAHLAQAGAASNRPEPSTPPSPLDDSALLPPAPLESAFIEHPYESQMETTLPDSKSVDKADSGPNLKPEANYSRPRGASPFKAGCGSFKLGAKQDEEPNLCLQWFDK</sequence>